<dbReference type="CDD" id="cd03230">
    <property type="entry name" value="ABC_DR_subfamily_A"/>
    <property type="match status" value="1"/>
</dbReference>
<proteinExistence type="inferred from homology"/>
<sequence>MSETVLETRDLTKKYNSFVAVDHLNLQVQAGEVFGLLGPNGAGKTTTILMLLGLTEPTSGSVRVLGLDPTRQPLSVKSRVGYLPDQVGFYDELTARENLTYIARLNAIPNQQLPARVEEALERVGLRDVADKRVATFSRGMRQRLGVADVLIKNPRLIIMDEPTSGLDPEASLEFLEMIRALKQEGITILLSSHLLYQVQAVCDRVGLFHKGRMVLQGSVNELAERVLGGAYRIQLQAEGDPQAIQAALQRVDGFRNIRQTAENLYTMEAARDLRPEAAQAVVSAGGRLYKLDVQTQSLEEIYSAYFKEVEHGTTQSSLSRQV</sequence>
<dbReference type="PANTHER" id="PTHR43335:SF11">
    <property type="entry name" value="ABC TRANSPORTER RELATED"/>
    <property type="match status" value="1"/>
</dbReference>
<dbReference type="Pfam" id="PF00005">
    <property type="entry name" value="ABC_tran"/>
    <property type="match status" value="1"/>
</dbReference>
<dbReference type="Gene3D" id="3.40.50.300">
    <property type="entry name" value="P-loop containing nucleotide triphosphate hydrolases"/>
    <property type="match status" value="1"/>
</dbReference>
<comment type="caution">
    <text evidence="6">The sequence shown here is derived from an EMBL/GenBank/DDBJ whole genome shotgun (WGS) entry which is preliminary data.</text>
</comment>
<gene>
    <name evidence="6" type="ORF">ENT17_02725</name>
</gene>
<dbReference type="InterPro" id="IPR003593">
    <property type="entry name" value="AAA+_ATPase"/>
</dbReference>
<dbReference type="GO" id="GO:0005524">
    <property type="term" value="F:ATP binding"/>
    <property type="evidence" value="ECO:0007669"/>
    <property type="project" value="UniProtKB-KW"/>
</dbReference>
<dbReference type="AlphaFoldDB" id="A0A7C4Q0F3"/>
<evidence type="ECO:0000256" key="4">
    <source>
        <dbReference type="ARBA" id="ARBA00022840"/>
    </source>
</evidence>
<keyword evidence="3" id="KW-0547">Nucleotide-binding</keyword>
<evidence type="ECO:0000256" key="2">
    <source>
        <dbReference type="ARBA" id="ARBA00022448"/>
    </source>
</evidence>
<dbReference type="EMBL" id="DSXR01000036">
    <property type="protein sequence ID" value="HGS86511.1"/>
    <property type="molecule type" value="Genomic_DNA"/>
</dbReference>
<dbReference type="InterPro" id="IPR003439">
    <property type="entry name" value="ABC_transporter-like_ATP-bd"/>
</dbReference>
<accession>A0A7C4Q0F3</accession>
<dbReference type="GO" id="GO:0016887">
    <property type="term" value="F:ATP hydrolysis activity"/>
    <property type="evidence" value="ECO:0007669"/>
    <property type="project" value="InterPro"/>
</dbReference>
<dbReference type="PANTHER" id="PTHR43335">
    <property type="entry name" value="ABC TRANSPORTER, ATP-BINDING PROTEIN"/>
    <property type="match status" value="1"/>
</dbReference>
<dbReference type="PROSITE" id="PS50893">
    <property type="entry name" value="ABC_TRANSPORTER_2"/>
    <property type="match status" value="1"/>
</dbReference>
<evidence type="ECO:0000256" key="1">
    <source>
        <dbReference type="ARBA" id="ARBA00005417"/>
    </source>
</evidence>
<keyword evidence="2" id="KW-0813">Transport</keyword>
<dbReference type="SUPFAM" id="SSF52540">
    <property type="entry name" value="P-loop containing nucleoside triphosphate hydrolases"/>
    <property type="match status" value="1"/>
</dbReference>
<dbReference type="InterPro" id="IPR027417">
    <property type="entry name" value="P-loop_NTPase"/>
</dbReference>
<reference evidence="6" key="1">
    <citation type="journal article" date="2020" name="mSystems">
        <title>Genome- and Community-Level Interaction Insights into Carbon Utilization and Element Cycling Functions of Hydrothermarchaeota in Hydrothermal Sediment.</title>
        <authorList>
            <person name="Zhou Z."/>
            <person name="Liu Y."/>
            <person name="Xu W."/>
            <person name="Pan J."/>
            <person name="Luo Z.H."/>
            <person name="Li M."/>
        </authorList>
    </citation>
    <scope>NUCLEOTIDE SEQUENCE [LARGE SCALE GENOMIC DNA]</scope>
    <source>
        <strain evidence="6">SpSt-556</strain>
    </source>
</reference>
<comment type="similarity">
    <text evidence="1">Belongs to the ABC transporter superfamily.</text>
</comment>
<name>A0A7C4Q0F3_9CHLR</name>
<evidence type="ECO:0000313" key="6">
    <source>
        <dbReference type="EMBL" id="HGS86511.1"/>
    </source>
</evidence>
<evidence type="ECO:0000256" key="3">
    <source>
        <dbReference type="ARBA" id="ARBA00022741"/>
    </source>
</evidence>
<keyword evidence="4 6" id="KW-0067">ATP-binding</keyword>
<evidence type="ECO:0000259" key="5">
    <source>
        <dbReference type="PROSITE" id="PS50893"/>
    </source>
</evidence>
<organism evidence="6">
    <name type="scientific">Bellilinea caldifistulae</name>
    <dbReference type="NCBI Taxonomy" id="360411"/>
    <lineage>
        <taxon>Bacteria</taxon>
        <taxon>Bacillati</taxon>
        <taxon>Chloroflexota</taxon>
        <taxon>Anaerolineae</taxon>
        <taxon>Anaerolineales</taxon>
        <taxon>Anaerolineaceae</taxon>
        <taxon>Bellilinea</taxon>
    </lineage>
</organism>
<dbReference type="SMART" id="SM00382">
    <property type="entry name" value="AAA"/>
    <property type="match status" value="1"/>
</dbReference>
<protein>
    <submittedName>
        <fullName evidence="6">ABC transporter ATP-binding protein</fullName>
    </submittedName>
</protein>
<feature type="domain" description="ABC transporter" evidence="5">
    <location>
        <begin position="6"/>
        <end position="236"/>
    </location>
</feature>